<organism evidence="1 2">
    <name type="scientific">Vibrio parahaemolyticus</name>
    <dbReference type="NCBI Taxonomy" id="670"/>
    <lineage>
        <taxon>Bacteria</taxon>
        <taxon>Pseudomonadati</taxon>
        <taxon>Pseudomonadota</taxon>
        <taxon>Gammaproteobacteria</taxon>
        <taxon>Vibrionales</taxon>
        <taxon>Vibrionaceae</taxon>
        <taxon>Vibrio</taxon>
    </lineage>
</organism>
<gene>
    <name evidence="1" type="ORF">FVP01_08325</name>
</gene>
<accession>A0AA46L4C8</accession>
<name>A0AA46L4C8_VIBPH</name>
<evidence type="ECO:0000313" key="2">
    <source>
        <dbReference type="Proteomes" id="UP000321504"/>
    </source>
</evidence>
<dbReference type="EMBL" id="VRMQ01000002">
    <property type="protein sequence ID" value="TXN15978.1"/>
    <property type="molecule type" value="Genomic_DNA"/>
</dbReference>
<proteinExistence type="predicted"/>
<comment type="caution">
    <text evidence="1">The sequence shown here is derived from an EMBL/GenBank/DDBJ whole genome shotgun (WGS) entry which is preliminary data.</text>
</comment>
<dbReference type="Proteomes" id="UP000321504">
    <property type="component" value="Unassembled WGS sequence"/>
</dbReference>
<evidence type="ECO:0000313" key="1">
    <source>
        <dbReference type="EMBL" id="TXN15978.1"/>
    </source>
</evidence>
<reference evidence="1 2" key="1">
    <citation type="submission" date="2019-08" db="EMBL/GenBank/DDBJ databases">
        <title>Emerging of two pre-pandemic pathogenic O4:KUT lineages of Vibrio parahaemolyticus in coastal eastern China.</title>
        <authorList>
            <person name="Yu H."/>
        </authorList>
    </citation>
    <scope>NUCLEOTIDE SEQUENCE [LARGE SCALE GENOMIC DNA]</scope>
    <source>
        <strain evidence="1 2">HZ17-383</strain>
    </source>
</reference>
<protein>
    <submittedName>
        <fullName evidence="1">Uncharacterized protein</fullName>
    </submittedName>
</protein>
<sequence length="177" mass="20805">MIWESSYWKEPLLESASRLRKFSTSTISDELDFVTIEKDIFLGFYTIRKLMDTAKISTANKEITLALKYYPNIKSVDYLNWHKIDELYDLDSNRQETRKVRFVCNLMIHSDVFLPDLTEDQQLNGFYFASDTDKNKKLYHLGVTDVIDTFELFGNDYPSKSAMTRNEDTGEWEFITG</sequence>
<dbReference type="AlphaFoldDB" id="A0AA46L4C8"/>
<dbReference type="RefSeq" id="WP_147724333.1">
    <property type="nucleotide sequence ID" value="NZ_VRMQ01000002.1"/>
</dbReference>